<feature type="domain" description="ABC3 transporter permease C-terminal" evidence="7">
    <location>
        <begin position="62"/>
        <end position="182"/>
    </location>
</feature>
<organism evidence="8 9">
    <name type="scientific">Candidatus Avoscillospira stercoripullorum</name>
    <dbReference type="NCBI Taxonomy" id="2840709"/>
    <lineage>
        <taxon>Bacteria</taxon>
        <taxon>Bacillati</taxon>
        <taxon>Bacillota</taxon>
        <taxon>Clostridia</taxon>
        <taxon>Eubacteriales</taxon>
        <taxon>Oscillospiraceae</taxon>
        <taxon>Oscillospiraceae incertae sedis</taxon>
        <taxon>Candidatus Avoscillospira</taxon>
    </lineage>
</organism>
<keyword evidence="5 6" id="KW-0472">Membrane</keyword>
<proteinExistence type="predicted"/>
<dbReference type="InterPro" id="IPR052536">
    <property type="entry name" value="ABC-4_Integral_Memb_Prot"/>
</dbReference>
<dbReference type="GO" id="GO:0055085">
    <property type="term" value="P:transmembrane transport"/>
    <property type="evidence" value="ECO:0007669"/>
    <property type="project" value="InterPro"/>
</dbReference>
<dbReference type="PIRSF" id="PIRSF018968">
    <property type="entry name" value="ABC_permease_BceB"/>
    <property type="match status" value="1"/>
</dbReference>
<gene>
    <name evidence="8" type="ORF">IAA70_05320</name>
</gene>
<feature type="transmembrane region" description="Helical" evidence="6">
    <location>
        <begin position="283"/>
        <end position="308"/>
    </location>
</feature>
<reference evidence="8" key="1">
    <citation type="submission" date="2020-10" db="EMBL/GenBank/DDBJ databases">
        <authorList>
            <person name="Gilroy R."/>
        </authorList>
    </citation>
    <scope>NUCLEOTIDE SEQUENCE</scope>
    <source>
        <strain evidence="8">ChiHjej9B8-7071</strain>
    </source>
</reference>
<dbReference type="Proteomes" id="UP000824258">
    <property type="component" value="Unassembled WGS sequence"/>
</dbReference>
<keyword evidence="2" id="KW-1003">Cell membrane</keyword>
<feature type="transmembrane region" description="Helical" evidence="6">
    <location>
        <begin position="20"/>
        <end position="42"/>
    </location>
</feature>
<dbReference type="Pfam" id="PF02687">
    <property type="entry name" value="FtsX"/>
    <property type="match status" value="1"/>
</dbReference>
<dbReference type="InterPro" id="IPR027022">
    <property type="entry name" value="ABC_permease_BceB-typ"/>
</dbReference>
<feature type="transmembrane region" description="Helical" evidence="6">
    <location>
        <begin position="131"/>
        <end position="150"/>
    </location>
</feature>
<feature type="transmembrane region" description="Helical" evidence="6">
    <location>
        <begin position="566"/>
        <end position="587"/>
    </location>
</feature>
<dbReference type="AlphaFoldDB" id="A0A9D1D6U3"/>
<keyword evidence="4 6" id="KW-1133">Transmembrane helix</keyword>
<protein>
    <submittedName>
        <fullName evidence="8">ABC transporter permease</fullName>
    </submittedName>
</protein>
<dbReference type="GO" id="GO:0005886">
    <property type="term" value="C:plasma membrane"/>
    <property type="evidence" value="ECO:0007669"/>
    <property type="project" value="UniProtKB-SubCell"/>
</dbReference>
<evidence type="ECO:0000256" key="2">
    <source>
        <dbReference type="ARBA" id="ARBA00022475"/>
    </source>
</evidence>
<comment type="subcellular location">
    <subcellularLocation>
        <location evidence="1">Cell membrane</location>
        <topology evidence="1">Multi-pass membrane protein</topology>
    </subcellularLocation>
</comment>
<evidence type="ECO:0000259" key="7">
    <source>
        <dbReference type="Pfam" id="PF02687"/>
    </source>
</evidence>
<evidence type="ECO:0000256" key="4">
    <source>
        <dbReference type="ARBA" id="ARBA00022989"/>
    </source>
</evidence>
<evidence type="ECO:0000256" key="5">
    <source>
        <dbReference type="ARBA" id="ARBA00023136"/>
    </source>
</evidence>
<keyword evidence="3 6" id="KW-0812">Transmembrane</keyword>
<feature type="non-terminal residue" evidence="8">
    <location>
        <position position="603"/>
    </location>
</feature>
<dbReference type="PANTHER" id="PTHR46795">
    <property type="entry name" value="ABC TRANSPORTER PERMEASE-RELATED-RELATED"/>
    <property type="match status" value="1"/>
</dbReference>
<feature type="transmembrane region" description="Helical" evidence="6">
    <location>
        <begin position="198"/>
        <end position="218"/>
    </location>
</feature>
<dbReference type="EMBL" id="DVGD01000164">
    <property type="protein sequence ID" value="HIR09806.1"/>
    <property type="molecule type" value="Genomic_DNA"/>
</dbReference>
<dbReference type="InterPro" id="IPR003838">
    <property type="entry name" value="ABC3_permease_C"/>
</dbReference>
<feature type="transmembrane region" description="Helical" evidence="6">
    <location>
        <begin position="102"/>
        <end position="124"/>
    </location>
</feature>
<reference evidence="8" key="2">
    <citation type="journal article" date="2021" name="PeerJ">
        <title>Extensive microbial diversity within the chicken gut microbiome revealed by metagenomics and culture.</title>
        <authorList>
            <person name="Gilroy R."/>
            <person name="Ravi A."/>
            <person name="Getino M."/>
            <person name="Pursley I."/>
            <person name="Horton D.L."/>
            <person name="Alikhan N.F."/>
            <person name="Baker D."/>
            <person name="Gharbi K."/>
            <person name="Hall N."/>
            <person name="Watson M."/>
            <person name="Adriaenssens E.M."/>
            <person name="Foster-Nyarko E."/>
            <person name="Jarju S."/>
            <person name="Secka A."/>
            <person name="Antonio M."/>
            <person name="Oren A."/>
            <person name="Chaudhuri R.R."/>
            <person name="La Ragione R."/>
            <person name="Hildebrand F."/>
            <person name="Pallen M.J."/>
        </authorList>
    </citation>
    <scope>NUCLEOTIDE SEQUENCE</scope>
    <source>
        <strain evidence="8">ChiHjej9B8-7071</strain>
    </source>
</reference>
<feature type="transmembrane region" description="Helical" evidence="6">
    <location>
        <begin position="156"/>
        <end position="177"/>
    </location>
</feature>
<evidence type="ECO:0000256" key="1">
    <source>
        <dbReference type="ARBA" id="ARBA00004651"/>
    </source>
</evidence>
<evidence type="ECO:0000313" key="8">
    <source>
        <dbReference type="EMBL" id="HIR09806.1"/>
    </source>
</evidence>
<feature type="transmembrane region" description="Helical" evidence="6">
    <location>
        <begin position="54"/>
        <end position="76"/>
    </location>
</feature>
<feature type="transmembrane region" description="Helical" evidence="6">
    <location>
        <begin position="230"/>
        <end position="253"/>
    </location>
</feature>
<dbReference type="PANTHER" id="PTHR46795:SF3">
    <property type="entry name" value="ABC TRANSPORTER PERMEASE"/>
    <property type="match status" value="1"/>
</dbReference>
<evidence type="ECO:0000256" key="6">
    <source>
        <dbReference type="SAM" id="Phobius"/>
    </source>
</evidence>
<sequence>MKSLYPKLAWQSLKHNGKFYFPYFLTILFTAAVFYIMIALAGASDLPNKIRYEYLSVFMGIGVFLVGVFAVIFLFYTNSFLMKRRNKELGLYNVLGMGKGNIAAVLIWETLILGFSGVVGGILFGMLFQRLLTLIIYRVIHFSAGFTFYISWLGIAVTAIFFGAVLLLNLIFNLIRMGRQNPIAMMREGSAGEKEPKAKWLLALIGLVTLGGGYYIALRVTNSMEAFANYFLAVFLVVIGTYCLFTAGSITILKLLKKNKRYYYQTGHFITISGMLYRMKRNAVGLANICILCTMTLVMISGTVSLYLGTEGVVEVRTPADWTSTLRYLPTEGDTPDFDELTERMEEIAASQGVPATESYGFLNSSQDLFLRDGALDTCPLDEKDTVTYDAELEVLFISLDAYNHLTGQSKTLGSDQVLVWCQGWQLPDTLTLSYNSFNPQDTSGEPRSFEIKEFLDDFPATGGWSPMISANNAETGGICVVVPDDAALLDLYEQFQTANGGSMEWTLFTTLSGTEEEKLQAYYNTFADYSGENYPDFSGTGSWLAFSTDSKAMFLAESYNMNGGFFFLGVFLGVLFLMAAVLIIYYKQISEGYEDRQRFQIM</sequence>
<evidence type="ECO:0000313" key="9">
    <source>
        <dbReference type="Proteomes" id="UP000824258"/>
    </source>
</evidence>
<accession>A0A9D1D6U3</accession>
<comment type="caution">
    <text evidence="8">The sequence shown here is derived from an EMBL/GenBank/DDBJ whole genome shotgun (WGS) entry which is preliminary data.</text>
</comment>
<name>A0A9D1D6U3_9FIRM</name>
<evidence type="ECO:0000256" key="3">
    <source>
        <dbReference type="ARBA" id="ARBA00022692"/>
    </source>
</evidence>